<evidence type="ECO:0000256" key="4">
    <source>
        <dbReference type="ARBA" id="ARBA00022989"/>
    </source>
</evidence>
<evidence type="ECO:0000313" key="8">
    <source>
        <dbReference type="Proteomes" id="UP000013963"/>
    </source>
</evidence>
<dbReference type="eggNOG" id="COG0534">
    <property type="taxonomic scope" value="Bacteria"/>
</dbReference>
<dbReference type="EMBL" id="CP005078">
    <property type="protein sequence ID" value="AGM25963.1"/>
    <property type="molecule type" value="Genomic_DNA"/>
</dbReference>
<gene>
    <name evidence="7" type="ORF">SSYRP_v1c03690</name>
</gene>
<evidence type="ECO:0000256" key="5">
    <source>
        <dbReference type="ARBA" id="ARBA00023136"/>
    </source>
</evidence>
<feature type="transmembrane region" description="Helical" evidence="6">
    <location>
        <begin position="445"/>
        <end position="465"/>
    </location>
</feature>
<feature type="transmembrane region" description="Helical" evidence="6">
    <location>
        <begin position="332"/>
        <end position="350"/>
    </location>
</feature>
<dbReference type="GO" id="GO:0005886">
    <property type="term" value="C:plasma membrane"/>
    <property type="evidence" value="ECO:0007669"/>
    <property type="project" value="UniProtKB-SubCell"/>
</dbReference>
<reference evidence="7 8" key="1">
    <citation type="journal article" date="2013" name="Genome Biol. Evol.">
        <title>Complete genomes of two dipteran-associated spiroplasmas provided insights into the origin, dynamics, and impacts of viral invasion in spiroplasma.</title>
        <authorList>
            <person name="Ku C."/>
            <person name="Lo W.S."/>
            <person name="Chen L.L."/>
            <person name="Kuo C.H."/>
        </authorList>
    </citation>
    <scope>NUCLEOTIDE SEQUENCE [LARGE SCALE GENOMIC DNA]</scope>
    <source>
        <strain evidence="7">EA-1</strain>
    </source>
</reference>
<proteinExistence type="predicted"/>
<dbReference type="InterPro" id="IPR002528">
    <property type="entry name" value="MATE_fam"/>
</dbReference>
<dbReference type="OrthoDB" id="9811110at2"/>
<keyword evidence="3 6" id="KW-0812">Transmembrane</keyword>
<feature type="transmembrane region" description="Helical" evidence="6">
    <location>
        <begin position="20"/>
        <end position="40"/>
    </location>
</feature>
<feature type="transmembrane region" description="Helical" evidence="6">
    <location>
        <begin position="477"/>
        <end position="502"/>
    </location>
</feature>
<feature type="transmembrane region" description="Helical" evidence="6">
    <location>
        <begin position="207"/>
        <end position="227"/>
    </location>
</feature>
<dbReference type="STRING" id="1276229.SSYRP_v1c03690"/>
<feature type="transmembrane region" description="Helical" evidence="6">
    <location>
        <begin position="233"/>
        <end position="257"/>
    </location>
</feature>
<feature type="transmembrane region" description="Helical" evidence="6">
    <location>
        <begin position="126"/>
        <end position="151"/>
    </location>
</feature>
<organism evidence="7 8">
    <name type="scientific">Spiroplasma syrphidicola EA-1</name>
    <dbReference type="NCBI Taxonomy" id="1276229"/>
    <lineage>
        <taxon>Bacteria</taxon>
        <taxon>Bacillati</taxon>
        <taxon>Mycoplasmatota</taxon>
        <taxon>Mollicutes</taxon>
        <taxon>Entomoplasmatales</taxon>
        <taxon>Spiroplasmataceae</taxon>
        <taxon>Spiroplasma</taxon>
    </lineage>
</organism>
<name>R4U5T2_9MOLU</name>
<protein>
    <submittedName>
        <fullName evidence="7">MATE efflux family protein</fullName>
    </submittedName>
</protein>
<dbReference type="GO" id="GO:0015297">
    <property type="term" value="F:antiporter activity"/>
    <property type="evidence" value="ECO:0007669"/>
    <property type="project" value="InterPro"/>
</dbReference>
<feature type="transmembrane region" description="Helical" evidence="6">
    <location>
        <begin position="93"/>
        <end position="114"/>
    </location>
</feature>
<feature type="transmembrane region" description="Helical" evidence="6">
    <location>
        <begin position="412"/>
        <end position="433"/>
    </location>
</feature>
<dbReference type="GO" id="GO:0042910">
    <property type="term" value="F:xenobiotic transmembrane transporter activity"/>
    <property type="evidence" value="ECO:0007669"/>
    <property type="project" value="InterPro"/>
</dbReference>
<dbReference type="Pfam" id="PF01554">
    <property type="entry name" value="MatE"/>
    <property type="match status" value="2"/>
</dbReference>
<evidence type="ECO:0000256" key="3">
    <source>
        <dbReference type="ARBA" id="ARBA00022692"/>
    </source>
</evidence>
<dbReference type="HOGENOM" id="CLU_494235_0_0_14"/>
<feature type="transmembrane region" description="Helical" evidence="6">
    <location>
        <begin position="371"/>
        <end position="392"/>
    </location>
</feature>
<feature type="transmembrane region" description="Helical" evidence="6">
    <location>
        <begin position="178"/>
        <end position="200"/>
    </location>
</feature>
<dbReference type="PANTHER" id="PTHR43823:SF3">
    <property type="entry name" value="MULTIDRUG EXPORT PROTEIN MEPA"/>
    <property type="match status" value="1"/>
</dbReference>
<keyword evidence="5 6" id="KW-0472">Membrane</keyword>
<dbReference type="AlphaFoldDB" id="R4U5T2"/>
<keyword evidence="4 6" id="KW-1133">Transmembrane helix</keyword>
<dbReference type="KEGG" id="ssyr:SSYRP_v1c03690"/>
<evidence type="ECO:0000256" key="2">
    <source>
        <dbReference type="ARBA" id="ARBA00022475"/>
    </source>
</evidence>
<evidence type="ECO:0000256" key="1">
    <source>
        <dbReference type="ARBA" id="ARBA00004651"/>
    </source>
</evidence>
<feature type="transmembrane region" description="Helical" evidence="6">
    <location>
        <begin position="290"/>
        <end position="312"/>
    </location>
</feature>
<dbReference type="RefSeq" id="WP_016340611.1">
    <property type="nucleotide sequence ID" value="NC_021284.1"/>
</dbReference>
<evidence type="ECO:0000313" key="7">
    <source>
        <dbReference type="EMBL" id="AGM25963.1"/>
    </source>
</evidence>
<dbReference type="PATRIC" id="fig|1276229.3.peg.366"/>
<comment type="subcellular location">
    <subcellularLocation>
        <location evidence="1">Cell membrane</location>
        <topology evidence="1">Multi-pass membrane protein</topology>
    </subcellularLocation>
</comment>
<dbReference type="InterPro" id="IPR051327">
    <property type="entry name" value="MATE_MepA_subfamily"/>
</dbReference>
<sequence>MKILSQNELKLRYENLWKAVFIYSLPTIFVMTISASYPLIDKLISLSFVTQNVLDYQPYLEWYKNNISVNNGILSPQIAKEFVNIATQISSQIYNLLFSFAVLTALGSSISFSYRYGQVNREEAKIISGNSVTITFLFSLFAGLFVFTLVFPKWDNIIIFIQLSKKGAWIIQDLTWRYIWPMLIASPLMFINFLLLTLLGADGKGKWAALITVLSIVTNAVFAIIFVKAGNLLLEGAILGTIVSWGISITISMIIIYKSQDSYLRFRWHDLYTLKKNNLKKIFQLGLPSFLNNLAIVSVAILSATMIAYLPGQVEQRNQYGSSILQLYNSAISPWIMLFTSVALGISQGSKSLISYSYGAKQYHKIYQITWRSFILVTGWLVIVFFVCLLFAPSLMRVFAFPPESVNEVRWWVILMTMSFPLAGISFTATTLFQGINKTRLATIVSSLRAIIVLPILVIIGYIIAHAFDDGTTYSNWYYFLVIGLNDLISGLIVGIILAVFLSKRKNSFLKKPTEKTEQPLI</sequence>
<keyword evidence="8" id="KW-1185">Reference proteome</keyword>
<dbReference type="PANTHER" id="PTHR43823">
    <property type="entry name" value="SPORULATION PROTEIN YKVU"/>
    <property type="match status" value="1"/>
</dbReference>
<evidence type="ECO:0000256" key="6">
    <source>
        <dbReference type="SAM" id="Phobius"/>
    </source>
</evidence>
<dbReference type="Proteomes" id="UP000013963">
    <property type="component" value="Chromosome"/>
</dbReference>
<accession>R4U5T2</accession>
<keyword evidence="2" id="KW-1003">Cell membrane</keyword>